<organism evidence="2 3">
    <name type="scientific">Campylobacter pinnipediorum subsp. caledonicus</name>
    <dbReference type="NCBI Taxonomy" id="1874362"/>
    <lineage>
        <taxon>Bacteria</taxon>
        <taxon>Pseudomonadati</taxon>
        <taxon>Campylobacterota</taxon>
        <taxon>Epsilonproteobacteria</taxon>
        <taxon>Campylobacterales</taxon>
        <taxon>Campylobacteraceae</taxon>
        <taxon>Campylobacter</taxon>
    </lineage>
</organism>
<evidence type="ECO:0000313" key="3">
    <source>
        <dbReference type="Proteomes" id="UP000190868"/>
    </source>
</evidence>
<sequence>MQVNEILKQREQTHGKFEDYATLNIFLLEGFNEFSVRRLSMSQRSALMMIFSKIARIGVGNPNEADHWRDIAGYATLVADTLE</sequence>
<dbReference type="AlphaFoldDB" id="A0A1S6U6W5"/>
<reference evidence="3" key="1">
    <citation type="submission" date="2016-09" db="EMBL/GenBank/DDBJ databases">
        <title>Comparative genomics of the Campylobacter concisus group.</title>
        <authorList>
            <person name="Miller W.G."/>
            <person name="Yee E."/>
            <person name="Chapman M.H."/>
            <person name="Huynh S."/>
            <person name="Bono J.L."/>
            <person name="On S.L.W."/>
            <person name="StLeger J."/>
            <person name="Foster G."/>
            <person name="Parker C.T."/>
        </authorList>
    </citation>
    <scope>NUCLEOTIDE SEQUENCE [LARGE SCALE GENOMIC DNA]</scope>
    <source>
        <strain evidence="3">RM18021</strain>
    </source>
</reference>
<dbReference type="KEGG" id="cpin:CPIN18020_0350"/>
<dbReference type="InterPro" id="IPR045958">
    <property type="entry name" value="DUF6378"/>
</dbReference>
<dbReference type="Pfam" id="PF19905">
    <property type="entry name" value="DUF6378"/>
    <property type="match status" value="1"/>
</dbReference>
<protein>
    <recommendedName>
        <fullName evidence="1">DUF6378 domain-containing protein</fullName>
    </recommendedName>
</protein>
<accession>A0A1S6U6W5</accession>
<dbReference type="Proteomes" id="UP000190868">
    <property type="component" value="Chromosome"/>
</dbReference>
<dbReference type="GeneID" id="56565988"/>
<dbReference type="EMBL" id="CP017258">
    <property type="protein sequence ID" value="AQW87197.1"/>
    <property type="molecule type" value="Genomic_DNA"/>
</dbReference>
<evidence type="ECO:0000259" key="1">
    <source>
        <dbReference type="Pfam" id="PF19905"/>
    </source>
</evidence>
<evidence type="ECO:0000313" key="2">
    <source>
        <dbReference type="EMBL" id="AQW87197.1"/>
    </source>
</evidence>
<name>A0A1S6U6W5_9BACT</name>
<proteinExistence type="predicted"/>
<keyword evidence="3" id="KW-1185">Reference proteome</keyword>
<gene>
    <name evidence="2" type="ORF">CPIN18021_0352</name>
</gene>
<dbReference type="RefSeq" id="WP_078422902.1">
    <property type="nucleotide sequence ID" value="NZ_CP017018.1"/>
</dbReference>
<feature type="domain" description="DUF6378" evidence="1">
    <location>
        <begin position="6"/>
        <end position="80"/>
    </location>
</feature>